<evidence type="ECO:0000313" key="1">
    <source>
        <dbReference type="EMBL" id="BAU18101.1"/>
    </source>
</evidence>
<accession>A0A0S3UKS5</accession>
<organism evidence="1 2">
    <name type="scientific">Prevotella intermedia</name>
    <dbReference type="NCBI Taxonomy" id="28131"/>
    <lineage>
        <taxon>Bacteria</taxon>
        <taxon>Pseudomonadati</taxon>
        <taxon>Bacteroidota</taxon>
        <taxon>Bacteroidia</taxon>
        <taxon>Bacteroidales</taxon>
        <taxon>Prevotellaceae</taxon>
        <taxon>Prevotella</taxon>
    </lineage>
</organism>
<sequence>MEGGIYNKKLFFLYYKIIVFILQKNNFPYKIRHI</sequence>
<dbReference type="EMBL" id="AP014597">
    <property type="protein sequence ID" value="BAU18101.1"/>
    <property type="molecule type" value="Genomic_DNA"/>
</dbReference>
<gene>
    <name evidence="1" type="ORF">PIOMA14_I_1593</name>
</gene>
<dbReference type="Proteomes" id="UP000217431">
    <property type="component" value="Chromosome I"/>
</dbReference>
<dbReference type="AlphaFoldDB" id="A0A0S3UKS5"/>
<name>A0A0S3UKS5_PREIN</name>
<protein>
    <submittedName>
        <fullName evidence="1">Uncharacterized protein</fullName>
    </submittedName>
</protein>
<proteinExistence type="predicted"/>
<reference evidence="1 2" key="1">
    <citation type="journal article" date="2016" name="DNA Res.">
        <title>The complete genome sequencing of Prevotella intermedia strain OMA14 and a subsequent fine-scale, intra-species genomic comparison reveal an unusual amplification of conjugative and mobile transposons and identify a novel Prevotella-lineage-specific repeat.</title>
        <authorList>
            <person name="Naito M."/>
            <person name="Ogura Y."/>
            <person name="Itoh T."/>
            <person name="Shoji M."/>
            <person name="Okamoto M."/>
            <person name="Hayashi T."/>
            <person name="Nakayama K."/>
        </authorList>
    </citation>
    <scope>NUCLEOTIDE SEQUENCE [LARGE SCALE GENOMIC DNA]</scope>
    <source>
        <strain evidence="1 2">OMA14</strain>
    </source>
</reference>
<evidence type="ECO:0000313" key="2">
    <source>
        <dbReference type="Proteomes" id="UP000217431"/>
    </source>
</evidence>